<evidence type="ECO:0000256" key="1">
    <source>
        <dbReference type="ARBA" id="ARBA00022723"/>
    </source>
</evidence>
<dbReference type="InterPro" id="IPR011330">
    <property type="entry name" value="Glyco_hydro/deAcase_b/a-brl"/>
</dbReference>
<dbReference type="PROSITE" id="PS51677">
    <property type="entry name" value="NODB"/>
    <property type="match status" value="1"/>
</dbReference>
<evidence type="ECO:0000259" key="4">
    <source>
        <dbReference type="PROSITE" id="PS51677"/>
    </source>
</evidence>
<evidence type="ECO:0000313" key="5">
    <source>
        <dbReference type="EMBL" id="MBO2446319.1"/>
    </source>
</evidence>
<keyword evidence="6" id="KW-1185">Reference proteome</keyword>
<dbReference type="Gene3D" id="3.20.20.370">
    <property type="entry name" value="Glycoside hydrolase/deacetylase"/>
    <property type="match status" value="1"/>
</dbReference>
<dbReference type="InterPro" id="IPR050248">
    <property type="entry name" value="Polysacc_deacetylase_ArnD"/>
</dbReference>
<dbReference type="SUPFAM" id="SSF88713">
    <property type="entry name" value="Glycoside hydrolase/deacetylase"/>
    <property type="match status" value="1"/>
</dbReference>
<evidence type="ECO:0000313" key="6">
    <source>
        <dbReference type="Proteomes" id="UP000669179"/>
    </source>
</evidence>
<organism evidence="5 6">
    <name type="scientific">Actinomadura barringtoniae</name>
    <dbReference type="NCBI Taxonomy" id="1427535"/>
    <lineage>
        <taxon>Bacteria</taxon>
        <taxon>Bacillati</taxon>
        <taxon>Actinomycetota</taxon>
        <taxon>Actinomycetes</taxon>
        <taxon>Streptosporangiales</taxon>
        <taxon>Thermomonosporaceae</taxon>
        <taxon>Actinomadura</taxon>
    </lineage>
</organism>
<dbReference type="PANTHER" id="PTHR10587">
    <property type="entry name" value="GLYCOSYL TRANSFERASE-RELATED"/>
    <property type="match status" value="1"/>
</dbReference>
<sequence length="266" mass="27842">MLGAVAGLALAATVATGCGETSRSVHGQAGGGKVDPPKTGHEPGHETGRPAAAPASTIDCWAKGAKCIALTFDDGPGPYTAKLLDTLKQQNVRATFFVVGKNAKADPDLVKREAAEGHEIENHSMSHPDLAKESKTGLTEQIDGTNDVVKQLTGATPRYLRPPYGATDGQVAAHVKKLGMTQIFWGIDAFDWKHPDASYVSDQIVSDAAPKGIVLLHDIHPTSVDAVPKIIEGLRAKGYTFVTVSELVGAHVPVGGRYGGAPGRKE</sequence>
<feature type="compositionally biased region" description="Basic and acidic residues" evidence="3">
    <location>
        <begin position="35"/>
        <end position="48"/>
    </location>
</feature>
<dbReference type="PANTHER" id="PTHR10587:SF133">
    <property type="entry name" value="CHITIN DEACETYLASE 1-RELATED"/>
    <property type="match status" value="1"/>
</dbReference>
<dbReference type="EMBL" id="JAGEOJ010000002">
    <property type="protein sequence ID" value="MBO2446319.1"/>
    <property type="molecule type" value="Genomic_DNA"/>
</dbReference>
<keyword evidence="1" id="KW-0479">Metal-binding</keyword>
<protein>
    <submittedName>
        <fullName evidence="5">Polysaccharide deacetylase family protein</fullName>
    </submittedName>
</protein>
<reference evidence="5" key="1">
    <citation type="submission" date="2021-03" db="EMBL/GenBank/DDBJ databases">
        <authorList>
            <person name="Kanchanasin P."/>
            <person name="Saeng-In P."/>
            <person name="Phongsopitanun W."/>
            <person name="Yuki M."/>
            <person name="Kudo T."/>
            <person name="Ohkuma M."/>
            <person name="Tanasupawat S."/>
        </authorList>
    </citation>
    <scope>NUCLEOTIDE SEQUENCE</scope>
    <source>
        <strain evidence="5">GKU 128</strain>
    </source>
</reference>
<name>A0A939T397_9ACTN</name>
<dbReference type="GO" id="GO:0016020">
    <property type="term" value="C:membrane"/>
    <property type="evidence" value="ECO:0007669"/>
    <property type="project" value="TreeGrafter"/>
</dbReference>
<dbReference type="GO" id="GO:0046872">
    <property type="term" value="F:metal ion binding"/>
    <property type="evidence" value="ECO:0007669"/>
    <property type="project" value="UniProtKB-KW"/>
</dbReference>
<dbReference type="GO" id="GO:0016810">
    <property type="term" value="F:hydrolase activity, acting on carbon-nitrogen (but not peptide) bonds"/>
    <property type="evidence" value="ECO:0007669"/>
    <property type="project" value="InterPro"/>
</dbReference>
<keyword evidence="2" id="KW-0378">Hydrolase</keyword>
<feature type="domain" description="NodB homology" evidence="4">
    <location>
        <begin position="66"/>
        <end position="242"/>
    </location>
</feature>
<evidence type="ECO:0000256" key="3">
    <source>
        <dbReference type="SAM" id="MobiDB-lite"/>
    </source>
</evidence>
<comment type="caution">
    <text evidence="5">The sequence shown here is derived from an EMBL/GenBank/DDBJ whole genome shotgun (WGS) entry which is preliminary data.</text>
</comment>
<dbReference type="RefSeq" id="WP_208253933.1">
    <property type="nucleotide sequence ID" value="NZ_JAGEOJ010000002.1"/>
</dbReference>
<feature type="region of interest" description="Disordered" evidence="3">
    <location>
        <begin position="21"/>
        <end position="53"/>
    </location>
</feature>
<dbReference type="AlphaFoldDB" id="A0A939T397"/>
<accession>A0A939T397</accession>
<gene>
    <name evidence="5" type="ORF">J4573_04405</name>
</gene>
<dbReference type="GO" id="GO:0005975">
    <property type="term" value="P:carbohydrate metabolic process"/>
    <property type="evidence" value="ECO:0007669"/>
    <property type="project" value="InterPro"/>
</dbReference>
<dbReference type="Pfam" id="PF01522">
    <property type="entry name" value="Polysacc_deac_1"/>
    <property type="match status" value="1"/>
</dbReference>
<dbReference type="Proteomes" id="UP000669179">
    <property type="component" value="Unassembled WGS sequence"/>
</dbReference>
<proteinExistence type="predicted"/>
<dbReference type="CDD" id="cd10954">
    <property type="entry name" value="CE4_CtAXE_like"/>
    <property type="match status" value="1"/>
</dbReference>
<evidence type="ECO:0000256" key="2">
    <source>
        <dbReference type="ARBA" id="ARBA00022801"/>
    </source>
</evidence>
<dbReference type="InterPro" id="IPR002509">
    <property type="entry name" value="NODB_dom"/>
</dbReference>